<comment type="caution">
    <text evidence="2">The sequence shown here is derived from an EMBL/GenBank/DDBJ whole genome shotgun (WGS) entry which is preliminary data.</text>
</comment>
<keyword evidence="1" id="KW-1133">Transmembrane helix</keyword>
<evidence type="ECO:0000313" key="2">
    <source>
        <dbReference type="EMBL" id="SCL94333.1"/>
    </source>
</evidence>
<proteinExistence type="predicted"/>
<sequence>MNFNKTSKTFFYVVLVLFVFYVLPLRRGFPRIILHSNSWLNAHKVFAFISLMAMGCRPKRIIQNIWDMHSLLLIQSHIL</sequence>
<organism evidence="2 3">
    <name type="scientific">Bacillus cytotoxicus</name>
    <dbReference type="NCBI Taxonomy" id="580165"/>
    <lineage>
        <taxon>Bacteria</taxon>
        <taxon>Bacillati</taxon>
        <taxon>Bacillota</taxon>
        <taxon>Bacilli</taxon>
        <taxon>Bacillales</taxon>
        <taxon>Bacillaceae</taxon>
        <taxon>Bacillus</taxon>
        <taxon>Bacillus cereus group</taxon>
    </lineage>
</organism>
<accession>A0AAX2CHK9</accession>
<reference evidence="2 3" key="1">
    <citation type="submission" date="2016-08" db="EMBL/GenBank/DDBJ databases">
        <authorList>
            <person name="Loux V."/>
            <person name="Rue O."/>
        </authorList>
    </citation>
    <scope>NUCLEOTIDE SEQUENCE [LARGE SCALE GENOMIC DNA]</scope>
    <source>
        <strain evidence="2 3">AFSSA_08CEB44bac</strain>
    </source>
</reference>
<feature type="transmembrane region" description="Helical" evidence="1">
    <location>
        <begin position="9"/>
        <end position="26"/>
    </location>
</feature>
<evidence type="ECO:0000313" key="3">
    <source>
        <dbReference type="Proteomes" id="UP000242164"/>
    </source>
</evidence>
<name>A0AAX2CHK9_9BACI</name>
<keyword evidence="1" id="KW-0472">Membrane</keyword>
<evidence type="ECO:0000256" key="1">
    <source>
        <dbReference type="SAM" id="Phobius"/>
    </source>
</evidence>
<dbReference type="AlphaFoldDB" id="A0AAX2CHK9"/>
<keyword evidence="1" id="KW-0812">Transmembrane</keyword>
<gene>
    <name evidence="2" type="ORF">BCB44BAC_02360</name>
</gene>
<protein>
    <submittedName>
        <fullName evidence="2">Uncharacterized protein</fullName>
    </submittedName>
</protein>
<dbReference type="EMBL" id="FMIK01000028">
    <property type="protein sequence ID" value="SCL94333.1"/>
    <property type="molecule type" value="Genomic_DNA"/>
</dbReference>
<dbReference type="Proteomes" id="UP000242164">
    <property type="component" value="Unassembled WGS sequence"/>
</dbReference>